<feature type="non-terminal residue" evidence="2">
    <location>
        <position position="1"/>
    </location>
</feature>
<dbReference type="AlphaFoldDB" id="A0A2I0HF77"/>
<protein>
    <submittedName>
        <fullName evidence="2">Uncharacterized protein</fullName>
    </submittedName>
</protein>
<comment type="caution">
    <text evidence="2">The sequence shown here is derived from an EMBL/GenBank/DDBJ whole genome shotgun (WGS) entry which is preliminary data.</text>
</comment>
<reference evidence="2 3" key="1">
    <citation type="submission" date="2017-11" db="EMBL/GenBank/DDBJ databases">
        <title>De-novo sequencing of pomegranate (Punica granatum L.) genome.</title>
        <authorList>
            <person name="Akparov Z."/>
            <person name="Amiraslanov A."/>
            <person name="Hajiyeva S."/>
            <person name="Abbasov M."/>
            <person name="Kaur K."/>
            <person name="Hamwieh A."/>
            <person name="Solovyev V."/>
            <person name="Salamov A."/>
            <person name="Braich B."/>
            <person name="Kosarev P."/>
            <person name="Mahmoud A."/>
            <person name="Hajiyev E."/>
            <person name="Babayeva S."/>
            <person name="Izzatullayeva V."/>
            <person name="Mammadov A."/>
            <person name="Mammadov A."/>
            <person name="Sharifova S."/>
            <person name="Ojaghi J."/>
            <person name="Eynullazada K."/>
            <person name="Bayramov B."/>
            <person name="Abdulazimova A."/>
            <person name="Shahmuradov I."/>
        </authorList>
    </citation>
    <scope>NUCLEOTIDE SEQUENCE [LARGE SCALE GENOMIC DNA]</scope>
    <source>
        <strain evidence="3">cv. AG2017</strain>
        <tissue evidence="2">Leaf</tissue>
    </source>
</reference>
<sequence>RGTLGSARAHLDLPLRSPTSLTPHRAVPGARVPSRSPEAAAAVLLSGHSTRDPKPSLATLVAASPTLSLVHRG</sequence>
<name>A0A2I0HF77_PUNGR</name>
<evidence type="ECO:0000313" key="3">
    <source>
        <dbReference type="Proteomes" id="UP000233551"/>
    </source>
</evidence>
<accession>A0A2I0HF77</accession>
<dbReference type="EMBL" id="PGOL01037630">
    <property type="protein sequence ID" value="PKI26050.1"/>
    <property type="molecule type" value="Genomic_DNA"/>
</dbReference>
<keyword evidence="3" id="KW-1185">Reference proteome</keyword>
<gene>
    <name evidence="2" type="ORF">CRG98_049261</name>
</gene>
<evidence type="ECO:0000256" key="1">
    <source>
        <dbReference type="SAM" id="MobiDB-lite"/>
    </source>
</evidence>
<dbReference type="Proteomes" id="UP000233551">
    <property type="component" value="Unassembled WGS sequence"/>
</dbReference>
<proteinExistence type="predicted"/>
<organism evidence="2 3">
    <name type="scientific">Punica granatum</name>
    <name type="common">Pomegranate</name>
    <dbReference type="NCBI Taxonomy" id="22663"/>
    <lineage>
        <taxon>Eukaryota</taxon>
        <taxon>Viridiplantae</taxon>
        <taxon>Streptophyta</taxon>
        <taxon>Embryophyta</taxon>
        <taxon>Tracheophyta</taxon>
        <taxon>Spermatophyta</taxon>
        <taxon>Magnoliopsida</taxon>
        <taxon>eudicotyledons</taxon>
        <taxon>Gunneridae</taxon>
        <taxon>Pentapetalae</taxon>
        <taxon>rosids</taxon>
        <taxon>malvids</taxon>
        <taxon>Myrtales</taxon>
        <taxon>Lythraceae</taxon>
        <taxon>Punica</taxon>
    </lineage>
</organism>
<feature type="region of interest" description="Disordered" evidence="1">
    <location>
        <begin position="1"/>
        <end position="36"/>
    </location>
</feature>
<evidence type="ECO:0000313" key="2">
    <source>
        <dbReference type="EMBL" id="PKI26050.1"/>
    </source>
</evidence>